<dbReference type="EMBL" id="CP001399">
    <property type="protein sequence ID" value="ACP34308.1"/>
    <property type="molecule type" value="Genomic_DNA"/>
</dbReference>
<keyword evidence="1" id="KW-0812">Transmembrane</keyword>
<reference evidence="2 3" key="1">
    <citation type="journal article" date="2009" name="Proc. Natl. Acad. Sci. U.S.A.">
        <title>Biogeography of the Sulfolobus islandicus pan-genome.</title>
        <authorList>
            <person name="Reno M.L."/>
            <person name="Held N.L."/>
            <person name="Fields C.J."/>
            <person name="Burke P.V."/>
            <person name="Whitaker R.J."/>
        </authorList>
    </citation>
    <scope>NUCLEOTIDE SEQUENCE [LARGE SCALE GENOMIC DNA]</scope>
    <source>
        <strain evidence="3">L.S.2.15 / Lassen #1</strain>
    </source>
</reference>
<keyword evidence="1" id="KW-1133">Transmembrane helix</keyword>
<dbReference type="KEGG" id="sis:LS215_0154"/>
<feature type="transmembrane region" description="Helical" evidence="1">
    <location>
        <begin position="97"/>
        <end position="115"/>
    </location>
</feature>
<name>C3MK10_SACI2</name>
<evidence type="ECO:0008006" key="4">
    <source>
        <dbReference type="Google" id="ProtNLM"/>
    </source>
</evidence>
<evidence type="ECO:0000313" key="3">
    <source>
        <dbReference type="Proteomes" id="UP000001747"/>
    </source>
</evidence>
<organism evidence="2 3">
    <name type="scientific">Saccharolobus islandicus (strain L.S.2.15 / Lassen #1)</name>
    <name type="common">Sulfolobus islandicus</name>
    <dbReference type="NCBI Taxonomy" id="429572"/>
    <lineage>
        <taxon>Archaea</taxon>
        <taxon>Thermoproteota</taxon>
        <taxon>Thermoprotei</taxon>
        <taxon>Sulfolobales</taxon>
        <taxon>Sulfolobaceae</taxon>
        <taxon>Saccharolobus</taxon>
    </lineage>
</organism>
<dbReference type="RefSeq" id="WP_012712813.1">
    <property type="nucleotide sequence ID" value="NC_012589.1"/>
</dbReference>
<dbReference type="AlphaFoldDB" id="C3MK10"/>
<gene>
    <name evidence="2" type="ordered locus">LS215_0154</name>
</gene>
<keyword evidence="1" id="KW-0472">Membrane</keyword>
<proteinExistence type="predicted"/>
<evidence type="ECO:0000313" key="2">
    <source>
        <dbReference type="EMBL" id="ACP34308.1"/>
    </source>
</evidence>
<dbReference type="Proteomes" id="UP000001747">
    <property type="component" value="Chromosome"/>
</dbReference>
<protein>
    <recommendedName>
        <fullName evidence="4">DUF5658 domain-containing protein</fullName>
    </recommendedName>
</protein>
<feature type="transmembrane region" description="Helical" evidence="1">
    <location>
        <begin position="21"/>
        <end position="43"/>
    </location>
</feature>
<evidence type="ECO:0000256" key="1">
    <source>
        <dbReference type="SAM" id="Phobius"/>
    </source>
</evidence>
<sequence length="125" mass="14698">MFAKNIISALVRWFIMDRLKVLWFIFILGNIYDVVISAIAWRYGAMEINQTLIDLGLWYGNTSFFAVMEAFVGVKLILIVGVYWFLKLFEKLGVSKYEWLGLVPFAIETIFVLIYDTYNFVMHLF</sequence>
<feature type="transmembrane region" description="Helical" evidence="1">
    <location>
        <begin position="63"/>
        <end position="85"/>
    </location>
</feature>
<dbReference type="HOGENOM" id="CLU_2204230_0_0_2"/>
<dbReference type="GeneID" id="7797221"/>
<accession>C3MK10</accession>